<dbReference type="Pfam" id="PF00583">
    <property type="entry name" value="Acetyltransf_1"/>
    <property type="match status" value="1"/>
</dbReference>
<evidence type="ECO:0000256" key="1">
    <source>
        <dbReference type="ARBA" id="ARBA00022679"/>
    </source>
</evidence>
<evidence type="ECO:0000256" key="2">
    <source>
        <dbReference type="ARBA" id="ARBA00023315"/>
    </source>
</evidence>
<evidence type="ECO:0000313" key="4">
    <source>
        <dbReference type="EMBL" id="TWT17892.1"/>
    </source>
</evidence>
<feature type="domain" description="N-acetyltransferase" evidence="3">
    <location>
        <begin position="9"/>
        <end position="178"/>
    </location>
</feature>
<dbReference type="PROSITE" id="PS51186">
    <property type="entry name" value="GNAT"/>
    <property type="match status" value="1"/>
</dbReference>
<name>A0A5C5TX63_9GAMM</name>
<dbReference type="InterPro" id="IPR050832">
    <property type="entry name" value="Bact_Acetyltransf"/>
</dbReference>
<proteinExistence type="predicted"/>
<keyword evidence="5" id="KW-1185">Reference proteome</keyword>
<dbReference type="InterPro" id="IPR000182">
    <property type="entry name" value="GNAT_dom"/>
</dbReference>
<dbReference type="Gene3D" id="3.40.630.30">
    <property type="match status" value="1"/>
</dbReference>
<dbReference type="Proteomes" id="UP000315949">
    <property type="component" value="Unassembled WGS sequence"/>
</dbReference>
<evidence type="ECO:0000313" key="5">
    <source>
        <dbReference type="Proteomes" id="UP000315949"/>
    </source>
</evidence>
<dbReference type="InterPro" id="IPR016181">
    <property type="entry name" value="Acyl_CoA_acyltransferase"/>
</dbReference>
<keyword evidence="1 4" id="KW-0808">Transferase</keyword>
<dbReference type="AlphaFoldDB" id="A0A5C5TX63"/>
<dbReference type="GO" id="GO:0016747">
    <property type="term" value="F:acyltransferase activity, transferring groups other than amino-acyl groups"/>
    <property type="evidence" value="ECO:0007669"/>
    <property type="project" value="InterPro"/>
</dbReference>
<sequence>MATPTSIETAIRRASSADDAALAVVGQATFLETFAGVLDGAAIVAHCREAHSAARYRQWLEQPGCAAWLAEAPGGAPVGYALVAAPDLPSADPGRDLELKRIYLLGRCRGGGTGRRLLAEAIAFARDAGASRLLLGVYAGNAAAIGFYRRHGFVDVAERRFNVGGTAYDDRVMGLALDGSAAHASPAPSGRPA</sequence>
<dbReference type="EMBL" id="VOHE01000006">
    <property type="protein sequence ID" value="TWT17892.1"/>
    <property type="molecule type" value="Genomic_DNA"/>
</dbReference>
<dbReference type="SUPFAM" id="SSF55729">
    <property type="entry name" value="Acyl-CoA N-acyltransferases (Nat)"/>
    <property type="match status" value="1"/>
</dbReference>
<comment type="caution">
    <text evidence="4">The sequence shown here is derived from an EMBL/GenBank/DDBJ whole genome shotgun (WGS) entry which is preliminary data.</text>
</comment>
<keyword evidence="2" id="KW-0012">Acyltransferase</keyword>
<dbReference type="RefSeq" id="WP_146313017.1">
    <property type="nucleotide sequence ID" value="NZ_VOHE01000006.1"/>
</dbReference>
<dbReference type="PANTHER" id="PTHR43877">
    <property type="entry name" value="AMINOALKYLPHOSPHONATE N-ACETYLTRANSFERASE-RELATED-RELATED"/>
    <property type="match status" value="1"/>
</dbReference>
<protein>
    <submittedName>
        <fullName evidence="4">GNAT family N-acetyltransferase</fullName>
    </submittedName>
</protein>
<accession>A0A5C5TX63</accession>
<gene>
    <name evidence="4" type="ORF">FQY79_11240</name>
</gene>
<organism evidence="4 5">
    <name type="scientific">Luteimonas wenzhouensis</name>
    <dbReference type="NCBI Taxonomy" id="2599615"/>
    <lineage>
        <taxon>Bacteria</taxon>
        <taxon>Pseudomonadati</taxon>
        <taxon>Pseudomonadota</taxon>
        <taxon>Gammaproteobacteria</taxon>
        <taxon>Lysobacterales</taxon>
        <taxon>Lysobacteraceae</taxon>
        <taxon>Luteimonas</taxon>
    </lineage>
</organism>
<reference evidence="4 5" key="1">
    <citation type="submission" date="2019-07" db="EMBL/GenBank/DDBJ databases">
        <title>Luteimonas sp. YD-1 nov., isolated from acidic soil.</title>
        <authorList>
            <person name="Zhou J."/>
        </authorList>
    </citation>
    <scope>NUCLEOTIDE SEQUENCE [LARGE SCALE GENOMIC DNA]</scope>
    <source>
        <strain evidence="4 5">YD-1</strain>
    </source>
</reference>
<dbReference type="OrthoDB" id="143110at2"/>
<evidence type="ECO:0000259" key="3">
    <source>
        <dbReference type="PROSITE" id="PS51186"/>
    </source>
</evidence>